<dbReference type="Pfam" id="PF07727">
    <property type="entry name" value="RVT_2"/>
    <property type="match status" value="1"/>
</dbReference>
<evidence type="ECO:0000259" key="3">
    <source>
        <dbReference type="PROSITE" id="PS50994"/>
    </source>
</evidence>
<evidence type="ECO:0000256" key="1">
    <source>
        <dbReference type="ARBA" id="ARBA00022723"/>
    </source>
</evidence>
<gene>
    <name evidence="4" type="ORF">EPI10_002528</name>
</gene>
<accession>A0A5B6VEI6</accession>
<dbReference type="EMBL" id="SMMG02000007">
    <property type="protein sequence ID" value="KAA3467522.1"/>
    <property type="molecule type" value="Genomic_DNA"/>
</dbReference>
<keyword evidence="2" id="KW-0378">Hydrolase</keyword>
<dbReference type="GO" id="GO:0015074">
    <property type="term" value="P:DNA integration"/>
    <property type="evidence" value="ECO:0007669"/>
    <property type="project" value="InterPro"/>
</dbReference>
<dbReference type="PROSITE" id="PS50994">
    <property type="entry name" value="INTEGRASE"/>
    <property type="match status" value="1"/>
</dbReference>
<dbReference type="GO" id="GO:0046872">
    <property type="term" value="F:metal ion binding"/>
    <property type="evidence" value="ECO:0007669"/>
    <property type="project" value="UniProtKB-KW"/>
</dbReference>
<dbReference type="Gene3D" id="3.30.420.10">
    <property type="entry name" value="Ribonuclease H-like superfamily/Ribonuclease H"/>
    <property type="match status" value="1"/>
</dbReference>
<dbReference type="PANTHER" id="PTHR42648">
    <property type="entry name" value="TRANSPOSASE, PUTATIVE-RELATED"/>
    <property type="match status" value="1"/>
</dbReference>
<feature type="domain" description="Integrase catalytic" evidence="3">
    <location>
        <begin position="105"/>
        <end position="206"/>
    </location>
</feature>
<reference evidence="4" key="1">
    <citation type="submission" date="2019-08" db="EMBL/GenBank/DDBJ databases">
        <authorList>
            <person name="Liu F."/>
        </authorList>
    </citation>
    <scope>NUCLEOTIDE SEQUENCE [LARGE SCALE GENOMIC DNA]</scope>
    <source>
        <strain evidence="4">PA1801</strain>
        <tissue evidence="4">Leaf</tissue>
    </source>
</reference>
<dbReference type="InterPro" id="IPR036397">
    <property type="entry name" value="RNaseH_sf"/>
</dbReference>
<dbReference type="SUPFAM" id="SSF53098">
    <property type="entry name" value="Ribonuclease H-like"/>
    <property type="match status" value="1"/>
</dbReference>
<dbReference type="PANTHER" id="PTHR42648:SF18">
    <property type="entry name" value="RETROTRANSPOSON, UNCLASSIFIED-LIKE PROTEIN"/>
    <property type="match status" value="1"/>
</dbReference>
<dbReference type="InterPro" id="IPR013103">
    <property type="entry name" value="RVT_2"/>
</dbReference>
<keyword evidence="5" id="KW-1185">Reference proteome</keyword>
<dbReference type="GO" id="GO:0016787">
    <property type="term" value="F:hydrolase activity"/>
    <property type="evidence" value="ECO:0007669"/>
    <property type="project" value="UniProtKB-KW"/>
</dbReference>
<dbReference type="OrthoDB" id="1001497at2759"/>
<dbReference type="InterPro" id="IPR012337">
    <property type="entry name" value="RNaseH-like_sf"/>
</dbReference>
<organism evidence="4 5">
    <name type="scientific">Gossypium australe</name>
    <dbReference type="NCBI Taxonomy" id="47621"/>
    <lineage>
        <taxon>Eukaryota</taxon>
        <taxon>Viridiplantae</taxon>
        <taxon>Streptophyta</taxon>
        <taxon>Embryophyta</taxon>
        <taxon>Tracheophyta</taxon>
        <taxon>Spermatophyta</taxon>
        <taxon>Magnoliopsida</taxon>
        <taxon>eudicotyledons</taxon>
        <taxon>Gunneridae</taxon>
        <taxon>Pentapetalae</taxon>
        <taxon>rosids</taxon>
        <taxon>malvids</taxon>
        <taxon>Malvales</taxon>
        <taxon>Malvaceae</taxon>
        <taxon>Malvoideae</taxon>
        <taxon>Gossypium</taxon>
    </lineage>
</organism>
<name>A0A5B6VEI6_9ROSI</name>
<sequence>MGHEAVICKYKNLQQGDEAQVADQEEEDQLFVATCFISHEIEKDTIAITSCSRTKFVTDVLCVPDIDQNLPSVGQLVEKGFKSKVAGVFWKFKKIVENQSGNHIQILRSDNGEYKSENFKAFCEEAGIEHQLTAPYTPQQNGVSERRNKYILDMTRCMLHEKNLPKKFWEEATHNAVFLTVAKAYKFFQSQSGKIVTSRDVHFVEDEKWNWDEKSGQSTADLKLKFPVSTTNKDENWLNELVDDAPTRGTRLLTNIYARCNIAICEPADFLTVIRVKWVYRTKLNVDGSVKKHKARLVVKGYAQVFGVDYSDIFAPVALLDTIRLLLVVAAQMNWNVYQLDEDKVFLLKKALYRLKQAPRAWYNARLLEEFKQEMMKVEHEVFIYQKKYAKEILKKFKLEKCKEVSTLMNQKEKLCKEDGADKVDEGYFRSLIGC</sequence>
<evidence type="ECO:0000313" key="5">
    <source>
        <dbReference type="Proteomes" id="UP000325315"/>
    </source>
</evidence>
<evidence type="ECO:0000256" key="2">
    <source>
        <dbReference type="ARBA" id="ARBA00022801"/>
    </source>
</evidence>
<proteinExistence type="predicted"/>
<protein>
    <submittedName>
        <fullName evidence="4">Retrovirus-related Pol polyprotein from transposon TNT 1-94</fullName>
    </submittedName>
</protein>
<dbReference type="Pfam" id="PF25597">
    <property type="entry name" value="SH3_retrovirus"/>
    <property type="match status" value="1"/>
</dbReference>
<dbReference type="AlphaFoldDB" id="A0A5B6VEI6"/>
<dbReference type="GO" id="GO:0003676">
    <property type="term" value="F:nucleic acid binding"/>
    <property type="evidence" value="ECO:0007669"/>
    <property type="project" value="InterPro"/>
</dbReference>
<dbReference type="InterPro" id="IPR057670">
    <property type="entry name" value="SH3_retrovirus"/>
</dbReference>
<keyword evidence="1" id="KW-0479">Metal-binding</keyword>
<evidence type="ECO:0000313" key="4">
    <source>
        <dbReference type="EMBL" id="KAA3467522.1"/>
    </source>
</evidence>
<dbReference type="InterPro" id="IPR001584">
    <property type="entry name" value="Integrase_cat-core"/>
</dbReference>
<comment type="caution">
    <text evidence="4">The sequence shown here is derived from an EMBL/GenBank/DDBJ whole genome shotgun (WGS) entry which is preliminary data.</text>
</comment>
<dbReference type="Proteomes" id="UP000325315">
    <property type="component" value="Unassembled WGS sequence"/>
</dbReference>
<dbReference type="InterPro" id="IPR039537">
    <property type="entry name" value="Retrotran_Ty1/copia-like"/>
</dbReference>